<dbReference type="SUPFAM" id="SSF53800">
    <property type="entry name" value="Chelatase"/>
    <property type="match status" value="2"/>
</dbReference>
<reference evidence="3" key="1">
    <citation type="journal article" date="2022" name="Genome Biol. Evol.">
        <title>A New Gene Family Diagnostic for Intracellular Biomineralization of Amorphous Ca Carbonates by Cyanobacteria.</title>
        <authorList>
            <person name="Benzerara K."/>
            <person name="Duprat E."/>
            <person name="Bitard-Feildel T."/>
            <person name="Caumes G."/>
            <person name="Cassier-Chauvat C."/>
            <person name="Chauvat F."/>
            <person name="Dezi M."/>
            <person name="Diop S.I."/>
            <person name="Gaschignard G."/>
            <person name="Gorgen S."/>
            <person name="Gugger M."/>
            <person name="Lopez-Garcia P."/>
            <person name="Millet M."/>
            <person name="Skouri-Panet F."/>
            <person name="Moreira D."/>
            <person name="Callebaut I."/>
        </authorList>
    </citation>
    <scope>NUCLEOTIDE SEQUENCE</scope>
    <source>
        <strain evidence="3">G9</strain>
    </source>
</reference>
<comment type="caution">
    <text evidence="3">The sequence shown here is derived from an EMBL/GenBank/DDBJ whole genome shotgun (WGS) entry which is preliminary data.</text>
</comment>
<dbReference type="InterPro" id="IPR002762">
    <property type="entry name" value="CbiX-like"/>
</dbReference>
<evidence type="ECO:0000256" key="1">
    <source>
        <dbReference type="ARBA" id="ARBA00022723"/>
    </source>
</evidence>
<reference evidence="3" key="2">
    <citation type="submission" date="2022-01" db="EMBL/GenBank/DDBJ databases">
        <authorList>
            <person name="Zivanovic Y."/>
            <person name="Moreira D."/>
            <person name="Lopez-Garcia P."/>
        </authorList>
    </citation>
    <scope>NUCLEOTIDE SEQUENCE</scope>
    <source>
        <strain evidence="3">G9</strain>
    </source>
</reference>
<dbReference type="Proteomes" id="UP001154265">
    <property type="component" value="Unassembled WGS sequence"/>
</dbReference>
<sequence>MTVAIFLVAHGSYDPRPAIALRKFYQGLGDRLAPWADLADPSHLGVGILDCAPIPLGEQLCQFIQGLETQVERVGVVPLFLLPGIHVMEDIPRAIARAQKSCSIPLELLPFLGSWPPFRHLIQAHLSPSANWILIAHGSRRPQAQEWLQTLAQTCGAKLAVWSQEHSLEGAIQGILAEEKGHPPCSISIFPYFLFAGKTVEAIGQRVQELQGQYPQVRLHIHPSVEVTAELLDCVAHHITHGIEALDFPTTAGEQGLSFSGVDRTP</sequence>
<dbReference type="Pfam" id="PF01903">
    <property type="entry name" value="CbiX"/>
    <property type="match status" value="2"/>
</dbReference>
<evidence type="ECO:0000313" key="3">
    <source>
        <dbReference type="EMBL" id="MDG2990192.1"/>
    </source>
</evidence>
<keyword evidence="2" id="KW-0456">Lyase</keyword>
<dbReference type="RefSeq" id="WP_277866107.1">
    <property type="nucleotide sequence ID" value="NZ_JAKKUT010000002.1"/>
</dbReference>
<protein>
    <recommendedName>
        <fullName evidence="5">Cobalamin biosynthesis protein CbiX</fullName>
    </recommendedName>
</protein>
<keyword evidence="1" id="KW-0479">Metal-binding</keyword>
<evidence type="ECO:0008006" key="5">
    <source>
        <dbReference type="Google" id="ProtNLM"/>
    </source>
</evidence>
<proteinExistence type="predicted"/>
<keyword evidence="4" id="KW-1185">Reference proteome</keyword>
<evidence type="ECO:0000313" key="4">
    <source>
        <dbReference type="Proteomes" id="UP001154265"/>
    </source>
</evidence>
<evidence type="ECO:0000256" key="2">
    <source>
        <dbReference type="ARBA" id="ARBA00023239"/>
    </source>
</evidence>
<dbReference type="PANTHER" id="PTHR33542">
    <property type="entry name" value="SIROHYDROCHLORIN FERROCHELATASE, CHLOROPLASTIC"/>
    <property type="match status" value="1"/>
</dbReference>
<accession>A0ABT6EWN2</accession>
<dbReference type="CDD" id="cd03416">
    <property type="entry name" value="CbiX_SirB_N"/>
    <property type="match status" value="1"/>
</dbReference>
<dbReference type="EMBL" id="JAKKUT010000002">
    <property type="protein sequence ID" value="MDG2990192.1"/>
    <property type="molecule type" value="Genomic_DNA"/>
</dbReference>
<dbReference type="InterPro" id="IPR050963">
    <property type="entry name" value="Sirohydro_Cobaltochel/CbiX"/>
</dbReference>
<gene>
    <name evidence="3" type="ORF">L3556_04465</name>
</gene>
<dbReference type="PANTHER" id="PTHR33542:SF3">
    <property type="entry name" value="SIROHYDROCHLORIN FERROCHELATASE, CHLOROPLASTIC"/>
    <property type="match status" value="1"/>
</dbReference>
<name>A0ABT6EWN2_9SYNE</name>
<organism evidence="3 4">
    <name type="scientific">Candidatus Synechococcus calcipolaris G9</name>
    <dbReference type="NCBI Taxonomy" id="1497997"/>
    <lineage>
        <taxon>Bacteria</taxon>
        <taxon>Bacillati</taxon>
        <taxon>Cyanobacteriota</taxon>
        <taxon>Cyanophyceae</taxon>
        <taxon>Synechococcales</taxon>
        <taxon>Synechococcaceae</taxon>
        <taxon>Synechococcus</taxon>
    </lineage>
</organism>
<dbReference type="Gene3D" id="3.40.50.1400">
    <property type="match status" value="2"/>
</dbReference>